<dbReference type="Gene3D" id="3.30.450.90">
    <property type="match status" value="1"/>
</dbReference>
<evidence type="ECO:0000313" key="3">
    <source>
        <dbReference type="Proteomes" id="UP000250668"/>
    </source>
</evidence>
<sequence length="73" mass="8106">MNEASEAILEKAIESHASDIFIFPAIRGYEIKIRTALGLSKIKELSQKVGKELLNYFKFQAQMDISESGGVSD</sequence>
<comment type="caution">
    <text evidence="2">The sequence shown here is derived from an EMBL/GenBank/DDBJ whole genome shotgun (WGS) entry which is preliminary data.</text>
</comment>
<name>A0AB33ZVE3_LACGS</name>
<protein>
    <recommendedName>
        <fullName evidence="1">Bacterial type II secretion system protein E domain-containing protein</fullName>
    </recommendedName>
</protein>
<gene>
    <name evidence="2" type="ORF">LJCM1025_07570</name>
</gene>
<accession>A0AB33ZVE3</accession>
<feature type="domain" description="Bacterial type II secretion system protein E" evidence="1">
    <location>
        <begin position="5"/>
        <end position="67"/>
    </location>
</feature>
<dbReference type="Proteomes" id="UP000250668">
    <property type="component" value="Unassembled WGS sequence"/>
</dbReference>
<evidence type="ECO:0000313" key="2">
    <source>
        <dbReference type="EMBL" id="GBA95976.1"/>
    </source>
</evidence>
<organism evidence="2 3">
    <name type="scientific">Lactobacillus gasseri</name>
    <dbReference type="NCBI Taxonomy" id="1596"/>
    <lineage>
        <taxon>Bacteria</taxon>
        <taxon>Bacillati</taxon>
        <taxon>Bacillota</taxon>
        <taxon>Bacilli</taxon>
        <taxon>Lactobacillales</taxon>
        <taxon>Lactobacillaceae</taxon>
        <taxon>Lactobacillus</taxon>
    </lineage>
</organism>
<dbReference type="AlphaFoldDB" id="A0AB33ZVE3"/>
<evidence type="ECO:0000259" key="1">
    <source>
        <dbReference type="Pfam" id="PF00437"/>
    </source>
</evidence>
<dbReference type="InterPro" id="IPR001482">
    <property type="entry name" value="T2SS/T4SS_dom"/>
</dbReference>
<dbReference type="Pfam" id="PF00437">
    <property type="entry name" value="T2SSE"/>
    <property type="match status" value="1"/>
</dbReference>
<dbReference type="EMBL" id="BEXJ01000001">
    <property type="protein sequence ID" value="GBA95976.1"/>
    <property type="molecule type" value="Genomic_DNA"/>
</dbReference>
<proteinExistence type="predicted"/>
<reference evidence="2 3" key="1">
    <citation type="journal article" date="2018" name="Int. J. Syst. Evol. Microbiol.">
        <title>Lactobacillus paragasseri sp. nov., a sister taxon of Lactobacillus gasseri, based on whole-genome sequence analyses.</title>
        <authorList>
            <person name="Tanizawa Y."/>
            <person name="Tada I."/>
            <person name="Kobayashi H."/>
            <person name="Endo A."/>
            <person name="Maeno S."/>
            <person name="Toyoda A."/>
            <person name="Arita M."/>
            <person name="Nakamura Y."/>
            <person name="Sakamoto M."/>
            <person name="Ohkuma M."/>
            <person name="Tohno M."/>
        </authorList>
    </citation>
    <scope>NUCLEOTIDE SEQUENCE [LARGE SCALE GENOMIC DNA]</scope>
    <source>
        <strain evidence="2 3">JCM 1025</strain>
    </source>
</reference>